<reference evidence="2 3" key="1">
    <citation type="submission" date="2016-11" db="EMBL/GenBank/DDBJ databases">
        <authorList>
            <person name="Jaros S."/>
            <person name="Januszkiewicz K."/>
            <person name="Wedrychowicz H."/>
        </authorList>
    </citation>
    <scope>NUCLEOTIDE SEQUENCE [LARGE SCALE GENOMIC DNA]</scope>
    <source>
        <strain evidence="2 3">GAS242</strain>
    </source>
</reference>
<protein>
    <submittedName>
        <fullName evidence="2">Uncharacterized protein</fullName>
    </submittedName>
</protein>
<proteinExistence type="predicted"/>
<dbReference type="RefSeq" id="WP_079564273.1">
    <property type="nucleotide sequence ID" value="NZ_LT670818.1"/>
</dbReference>
<keyword evidence="1" id="KW-0732">Signal</keyword>
<sequence length="80" mass="8586">MRKGFALALVAGGAVWMALASEAMADSCSEHEDSCNNACFHRTGDAATQCFSSCKNEKRACLRTGIFRTTGGVYPGLDRY</sequence>
<dbReference type="EMBL" id="LT670818">
    <property type="protein sequence ID" value="SHG06425.1"/>
    <property type="molecule type" value="Genomic_DNA"/>
</dbReference>
<evidence type="ECO:0000313" key="3">
    <source>
        <dbReference type="Proteomes" id="UP000190675"/>
    </source>
</evidence>
<evidence type="ECO:0000313" key="2">
    <source>
        <dbReference type="EMBL" id="SHG06425.1"/>
    </source>
</evidence>
<gene>
    <name evidence="2" type="ORF">SAMN05444169_0338</name>
</gene>
<accession>A0A1M5GRR9</accession>
<dbReference type="AlphaFoldDB" id="A0A1M5GRR9"/>
<feature type="signal peptide" evidence="1">
    <location>
        <begin position="1"/>
        <end position="25"/>
    </location>
</feature>
<evidence type="ECO:0000256" key="1">
    <source>
        <dbReference type="SAM" id="SignalP"/>
    </source>
</evidence>
<dbReference type="Proteomes" id="UP000190675">
    <property type="component" value="Chromosome I"/>
</dbReference>
<organism evidence="2 3">
    <name type="scientific">Bradyrhizobium erythrophlei</name>
    <dbReference type="NCBI Taxonomy" id="1437360"/>
    <lineage>
        <taxon>Bacteria</taxon>
        <taxon>Pseudomonadati</taxon>
        <taxon>Pseudomonadota</taxon>
        <taxon>Alphaproteobacteria</taxon>
        <taxon>Hyphomicrobiales</taxon>
        <taxon>Nitrobacteraceae</taxon>
        <taxon>Bradyrhizobium</taxon>
    </lineage>
</organism>
<feature type="chain" id="PRO_5013064630" evidence="1">
    <location>
        <begin position="26"/>
        <end position="80"/>
    </location>
</feature>
<name>A0A1M5GRR9_9BRAD</name>